<sequence length="443" mass="47521">MTESHDTQTGGSNNNYSVAVMDAAVAKPSHGARRHKPSASLGSLYEVLADLDDTQLQYLIQEMNHTGHQNVPVSQAVSTFEALKSSSSPADPFAVSETGLYAPAPDSPAREPLRNLSKSRRGRLSLQTAFQRAPSLKHRQQQQQQQQQQSNLDSPRDGYLNRSSTFSQGPEPAQSHRPAKGYGELLSSPVSSCSSPAGGPVVMNGLPELATVTRPTRYHEIEAPQPASQPLPSPPPSASSFLEQQPTPPPPPQPQIQQRRPSTNGARMGPPAYHRIPRPDFNLPEGVTVTDLLHLLEIEYMSSNRQASSSSRRSSSSSTSSSISRPSFSSPSPSSPALATRLFPPPSRSFSQTPNLHGRSPLRRSSSRLDLALGAERSASGAAEIGMGMLEPRQLRSVSLGFPGGGMATTMSMDSLSRSLKGETRPPAPAPVFEGIFDVLENQ</sequence>
<dbReference type="GeneID" id="85347133"/>
<comment type="caution">
    <text evidence="2">The sequence shown here is derived from an EMBL/GenBank/DDBJ whole genome shotgun (WGS) entry which is preliminary data.</text>
</comment>
<feature type="compositionally biased region" description="Pro residues" evidence="1">
    <location>
        <begin position="227"/>
        <end position="237"/>
    </location>
</feature>
<feature type="compositionally biased region" description="Low complexity" evidence="1">
    <location>
        <begin position="187"/>
        <end position="196"/>
    </location>
</feature>
<organism evidence="2 3">
    <name type="scientific">Colletotrichum costaricense</name>
    <dbReference type="NCBI Taxonomy" id="1209916"/>
    <lineage>
        <taxon>Eukaryota</taxon>
        <taxon>Fungi</taxon>
        <taxon>Dikarya</taxon>
        <taxon>Ascomycota</taxon>
        <taxon>Pezizomycotina</taxon>
        <taxon>Sordariomycetes</taxon>
        <taxon>Hypocreomycetidae</taxon>
        <taxon>Glomerellales</taxon>
        <taxon>Glomerellaceae</taxon>
        <taxon>Colletotrichum</taxon>
        <taxon>Colletotrichum acutatum species complex</taxon>
    </lineage>
</organism>
<dbReference type="Proteomes" id="UP001240678">
    <property type="component" value="Unassembled WGS sequence"/>
</dbReference>
<name>A0AAI9YHA5_9PEZI</name>
<keyword evidence="3" id="KW-1185">Reference proteome</keyword>
<dbReference type="EMBL" id="MOOE01000024">
    <property type="protein sequence ID" value="KAK1509353.1"/>
    <property type="molecule type" value="Genomic_DNA"/>
</dbReference>
<evidence type="ECO:0000256" key="1">
    <source>
        <dbReference type="SAM" id="MobiDB-lite"/>
    </source>
</evidence>
<feature type="compositionally biased region" description="Low complexity" evidence="1">
    <location>
        <begin position="303"/>
        <end position="336"/>
    </location>
</feature>
<feature type="region of interest" description="Disordered" evidence="1">
    <location>
        <begin position="86"/>
        <end position="196"/>
    </location>
</feature>
<accession>A0AAI9YHA5</accession>
<reference evidence="2 3" key="1">
    <citation type="submission" date="2016-10" db="EMBL/GenBank/DDBJ databases">
        <title>The genome sequence of Colletotrichum fioriniae PJ7.</title>
        <authorList>
            <person name="Baroncelli R."/>
        </authorList>
    </citation>
    <scope>NUCLEOTIDE SEQUENCE [LARGE SCALE GENOMIC DNA]</scope>
    <source>
        <strain evidence="2 3">IMI 309622</strain>
    </source>
</reference>
<dbReference type="AlphaFoldDB" id="A0AAI9YHA5"/>
<evidence type="ECO:0000313" key="2">
    <source>
        <dbReference type="EMBL" id="KAK1509353.1"/>
    </source>
</evidence>
<evidence type="ECO:0000313" key="3">
    <source>
        <dbReference type="Proteomes" id="UP001240678"/>
    </source>
</evidence>
<gene>
    <name evidence="2" type="ORF">CCOS01_15447</name>
</gene>
<feature type="region of interest" description="Disordered" evidence="1">
    <location>
        <begin position="223"/>
        <end position="283"/>
    </location>
</feature>
<feature type="region of interest" description="Disordered" evidence="1">
    <location>
        <begin position="303"/>
        <end position="367"/>
    </location>
</feature>
<dbReference type="RefSeq" id="XP_060305730.1">
    <property type="nucleotide sequence ID" value="XM_060463586.1"/>
</dbReference>
<protein>
    <submittedName>
        <fullName evidence="2">Uncharacterized protein</fullName>
    </submittedName>
</protein>
<proteinExistence type="predicted"/>